<name>A0ABR1FIX5_AURAN</name>
<feature type="transmembrane region" description="Helical" evidence="1">
    <location>
        <begin position="104"/>
        <end position="123"/>
    </location>
</feature>
<gene>
    <name evidence="2" type="ORF">SO694_00123035</name>
</gene>
<feature type="transmembrane region" description="Helical" evidence="1">
    <location>
        <begin position="171"/>
        <end position="188"/>
    </location>
</feature>
<protein>
    <submittedName>
        <fullName evidence="2">Sulfate transporter</fullName>
    </submittedName>
</protein>
<feature type="transmembrane region" description="Helical" evidence="1">
    <location>
        <begin position="195"/>
        <end position="212"/>
    </location>
</feature>
<feature type="transmembrane region" description="Helical" evidence="1">
    <location>
        <begin position="135"/>
        <end position="155"/>
    </location>
</feature>
<keyword evidence="3" id="KW-1185">Reference proteome</keyword>
<dbReference type="Proteomes" id="UP001363151">
    <property type="component" value="Unassembled WGS sequence"/>
</dbReference>
<feature type="transmembrane region" description="Helical" evidence="1">
    <location>
        <begin position="317"/>
        <end position="348"/>
    </location>
</feature>
<evidence type="ECO:0000313" key="2">
    <source>
        <dbReference type="EMBL" id="KAK7231701.1"/>
    </source>
</evidence>
<keyword evidence="1" id="KW-0472">Membrane</keyword>
<evidence type="ECO:0000256" key="1">
    <source>
        <dbReference type="SAM" id="Phobius"/>
    </source>
</evidence>
<feature type="transmembrane region" description="Helical" evidence="1">
    <location>
        <begin position="283"/>
        <end position="305"/>
    </location>
</feature>
<organism evidence="2 3">
    <name type="scientific">Aureococcus anophagefferens</name>
    <name type="common">Harmful bloom alga</name>
    <dbReference type="NCBI Taxonomy" id="44056"/>
    <lineage>
        <taxon>Eukaryota</taxon>
        <taxon>Sar</taxon>
        <taxon>Stramenopiles</taxon>
        <taxon>Ochrophyta</taxon>
        <taxon>Pelagophyceae</taxon>
        <taxon>Pelagomonadales</taxon>
        <taxon>Pelagomonadaceae</taxon>
        <taxon>Aureococcus</taxon>
    </lineage>
</organism>
<accession>A0ABR1FIX5</accession>
<dbReference type="EMBL" id="JBBJCI010000375">
    <property type="protein sequence ID" value="KAK7231701.1"/>
    <property type="molecule type" value="Genomic_DNA"/>
</dbReference>
<sequence>MACPNESFLWREQLVEPLPAAAHVRARALLKRPTTKPCASYPQPPPRKWWAQAPRDATGFLVAFFTEAVLNVVFAGAVFSGAPALRGDAPASSAAPLDAATQRATFQVLCAATVGFTGVALLLSSRLRCLRLAEVLPYPCICGLLSGVGCLVLRLCGSLSVSRGGGFLEDASHVAPTLLLGGVVFGIFKLRLHPALLAPPLAVASACFYGAVGVSPEALAGARGRGWLFDAPSANGDGGAWVLWGASGAPDPGALSACAPTALALVALALLKNSLMLLAMDRALELPAVSMLFAQGCGLLFDWFAAPLAKLDAAETAVVVVIVLTMVSAGLLRGVALGAACSFCLLAANAFKVPLVRAKTTGRKFRSTHDRWLGAATALDRDGDVGPPGRAGRGRRRVLRGLRRRTPRWGLRAVAEGGGFDVEFFATLDGALDAAEDALLRRRGVDGGASTSAAVSRRSGLPASRGLRDDAHFVAVREVTALERDDPRAALALYKVVASVNTAIANRCKMALGRMATRAFDNLG</sequence>
<reference evidence="2 3" key="1">
    <citation type="submission" date="2024-03" db="EMBL/GenBank/DDBJ databases">
        <title>Aureococcus anophagefferens CCMP1851 and Kratosvirus quantuckense: Draft genome of a second virus-susceptible host strain in the model system.</title>
        <authorList>
            <person name="Chase E."/>
            <person name="Truchon A.R."/>
            <person name="Schepens W."/>
            <person name="Wilhelm S.W."/>
        </authorList>
    </citation>
    <scope>NUCLEOTIDE SEQUENCE [LARGE SCALE GENOMIC DNA]</scope>
    <source>
        <strain evidence="2 3">CCMP1851</strain>
    </source>
</reference>
<dbReference type="PANTHER" id="PTHR43310:SF2">
    <property type="entry name" value="SLC26A_SULP TRANSPORTER DOMAIN-CONTAINING PROTEIN"/>
    <property type="match status" value="1"/>
</dbReference>
<feature type="transmembrane region" description="Helical" evidence="1">
    <location>
        <begin position="253"/>
        <end position="271"/>
    </location>
</feature>
<evidence type="ECO:0000313" key="3">
    <source>
        <dbReference type="Proteomes" id="UP001363151"/>
    </source>
</evidence>
<keyword evidence="1" id="KW-0812">Transmembrane</keyword>
<dbReference type="PANTHER" id="PTHR43310">
    <property type="entry name" value="SULFATE TRANSPORTER YBAR-RELATED"/>
    <property type="match status" value="1"/>
</dbReference>
<comment type="caution">
    <text evidence="2">The sequence shown here is derived from an EMBL/GenBank/DDBJ whole genome shotgun (WGS) entry which is preliminary data.</text>
</comment>
<keyword evidence="1" id="KW-1133">Transmembrane helix</keyword>
<dbReference type="InterPro" id="IPR052706">
    <property type="entry name" value="Membrane-Transporter-like"/>
</dbReference>
<proteinExistence type="predicted"/>
<feature type="transmembrane region" description="Helical" evidence="1">
    <location>
        <begin position="57"/>
        <end position="84"/>
    </location>
</feature>